<evidence type="ECO:0000313" key="2">
    <source>
        <dbReference type="EMBL" id="KAJ5233289.1"/>
    </source>
</evidence>
<dbReference type="Proteomes" id="UP001147733">
    <property type="component" value="Unassembled WGS sequence"/>
</dbReference>
<keyword evidence="1" id="KW-0812">Transmembrane</keyword>
<reference evidence="2" key="2">
    <citation type="journal article" date="2023" name="IMA Fungus">
        <title>Comparative genomic study of the Penicillium genus elucidates a diverse pangenome and 15 lateral gene transfer events.</title>
        <authorList>
            <person name="Petersen C."/>
            <person name="Sorensen T."/>
            <person name="Nielsen M.R."/>
            <person name="Sondergaard T.E."/>
            <person name="Sorensen J.L."/>
            <person name="Fitzpatrick D.A."/>
            <person name="Frisvad J.C."/>
            <person name="Nielsen K.L."/>
        </authorList>
    </citation>
    <scope>NUCLEOTIDE SEQUENCE</scope>
    <source>
        <strain evidence="2">IBT 23319</strain>
    </source>
</reference>
<evidence type="ECO:0000256" key="1">
    <source>
        <dbReference type="SAM" id="Phobius"/>
    </source>
</evidence>
<sequence length="112" mass="11855">MDSGTETITEMRINRYETGTTYHTQTVTVTFDESEKPHYSAFTYAPAITMLYQESDLHSASATLSGTAETAATTSNAAVRVSASGSVWNGFASVVGVWAAAAVLGVGIILPW</sequence>
<comment type="caution">
    <text evidence="2">The sequence shown here is derived from an EMBL/GenBank/DDBJ whole genome shotgun (WGS) entry which is preliminary data.</text>
</comment>
<dbReference type="AlphaFoldDB" id="A0A9W9TQG2"/>
<evidence type="ECO:0000313" key="3">
    <source>
        <dbReference type="Proteomes" id="UP001147733"/>
    </source>
</evidence>
<dbReference type="GeneID" id="81383142"/>
<protein>
    <submittedName>
        <fullName evidence="2">Uncharacterized protein</fullName>
    </submittedName>
</protein>
<keyword evidence="1" id="KW-1133">Transmembrane helix</keyword>
<keyword evidence="1" id="KW-0472">Membrane</keyword>
<accession>A0A9W9TQG2</accession>
<keyword evidence="3" id="KW-1185">Reference proteome</keyword>
<reference evidence="2" key="1">
    <citation type="submission" date="2022-11" db="EMBL/GenBank/DDBJ databases">
        <authorList>
            <person name="Petersen C."/>
        </authorList>
    </citation>
    <scope>NUCLEOTIDE SEQUENCE</scope>
    <source>
        <strain evidence="2">IBT 23319</strain>
    </source>
</reference>
<dbReference type="EMBL" id="JAPQKT010000004">
    <property type="protein sequence ID" value="KAJ5233289.1"/>
    <property type="molecule type" value="Genomic_DNA"/>
</dbReference>
<gene>
    <name evidence="2" type="ORF">N7469_005055</name>
</gene>
<proteinExistence type="predicted"/>
<organism evidence="2 3">
    <name type="scientific">Penicillium citrinum</name>
    <dbReference type="NCBI Taxonomy" id="5077"/>
    <lineage>
        <taxon>Eukaryota</taxon>
        <taxon>Fungi</taxon>
        <taxon>Dikarya</taxon>
        <taxon>Ascomycota</taxon>
        <taxon>Pezizomycotina</taxon>
        <taxon>Eurotiomycetes</taxon>
        <taxon>Eurotiomycetidae</taxon>
        <taxon>Eurotiales</taxon>
        <taxon>Aspergillaceae</taxon>
        <taxon>Penicillium</taxon>
    </lineage>
</organism>
<dbReference type="RefSeq" id="XP_056500789.1">
    <property type="nucleotide sequence ID" value="XM_056643975.1"/>
</dbReference>
<feature type="transmembrane region" description="Helical" evidence="1">
    <location>
        <begin position="90"/>
        <end position="110"/>
    </location>
</feature>
<name>A0A9W9TQG2_PENCI</name>